<dbReference type="PANTHER" id="PTHR23514">
    <property type="entry name" value="BYPASS OF STOP CODON PROTEIN 6"/>
    <property type="match status" value="1"/>
</dbReference>
<dbReference type="PANTHER" id="PTHR23514:SF3">
    <property type="entry name" value="BYPASS OF STOP CODON PROTEIN 6"/>
    <property type="match status" value="1"/>
</dbReference>
<accession>A0ABQ4CC42</accession>
<dbReference type="Pfam" id="PF07690">
    <property type="entry name" value="MFS_1"/>
    <property type="match status" value="1"/>
</dbReference>
<evidence type="ECO:0000259" key="8">
    <source>
        <dbReference type="PROSITE" id="PS50850"/>
    </source>
</evidence>
<evidence type="ECO:0000313" key="10">
    <source>
        <dbReference type="Proteomes" id="UP000624325"/>
    </source>
</evidence>
<keyword evidence="5 7" id="KW-1133">Transmembrane helix</keyword>
<evidence type="ECO:0000256" key="4">
    <source>
        <dbReference type="ARBA" id="ARBA00022692"/>
    </source>
</evidence>
<dbReference type="InterPro" id="IPR020846">
    <property type="entry name" value="MFS_dom"/>
</dbReference>
<evidence type="ECO:0000256" key="3">
    <source>
        <dbReference type="ARBA" id="ARBA00022448"/>
    </source>
</evidence>
<keyword evidence="4 7" id="KW-0812">Transmembrane</keyword>
<dbReference type="Gene3D" id="1.20.1250.20">
    <property type="entry name" value="MFS general substrate transporter like domains"/>
    <property type="match status" value="2"/>
</dbReference>
<feature type="transmembrane region" description="Helical" evidence="7">
    <location>
        <begin position="262"/>
        <end position="282"/>
    </location>
</feature>
<feature type="transmembrane region" description="Helical" evidence="7">
    <location>
        <begin position="380"/>
        <end position="401"/>
    </location>
</feature>
<feature type="transmembrane region" description="Helical" evidence="7">
    <location>
        <begin position="65"/>
        <end position="85"/>
    </location>
</feature>
<dbReference type="EMBL" id="BONC01000065">
    <property type="protein sequence ID" value="GIF60342.1"/>
    <property type="molecule type" value="Genomic_DNA"/>
</dbReference>
<protein>
    <recommendedName>
        <fullName evidence="8">Major facilitator superfamily (MFS) profile domain-containing protein</fullName>
    </recommendedName>
</protein>
<name>A0ABQ4CC42_9ACTN</name>
<comment type="similarity">
    <text evidence="2">Belongs to the major facilitator superfamily.</text>
</comment>
<evidence type="ECO:0000256" key="1">
    <source>
        <dbReference type="ARBA" id="ARBA00004651"/>
    </source>
</evidence>
<keyword evidence="10" id="KW-1185">Reference proteome</keyword>
<keyword evidence="6 7" id="KW-0472">Membrane</keyword>
<proteinExistence type="inferred from homology"/>
<feature type="transmembrane region" description="Helical" evidence="7">
    <location>
        <begin position="294"/>
        <end position="316"/>
    </location>
</feature>
<sequence>MCCATARFSTVCESAFSGYREVVPRLVHDRITLLLYLQLGVWGFFLYGFGPVVPLLRDEQGVTAAQASLHGTGLAVGIVIAGFIFSPVSRRLGRGPTIWLGLAGVALVIGILWVARPLPVTVGAAVLASVFGSLIVNGVNAALSDHHAAAAPAALSEANATAAFTGVVAPLVVGGFVAAGLGWRAALSLVAVLILVVLLLAARWRVPVPARPVSASVPVGTAPLPRPYWITLILLAATSSIEVCFSLWAVEVLRTHAGMASGPAAASFAAVLAGMFAGRLAAGRVALHVPTVRLLLLSLGLTLAGFAVFWVATAAWLAVTGLFVVGLGMAVQYPLVISLALAAAPGQADRASGLTSYPVAFGFGVAPVILGALADRSGTHTAFLVLPAFIAAAVLLTVWLARVLALPKVGEPHTEIVEQVA</sequence>
<feature type="transmembrane region" description="Helical" evidence="7">
    <location>
        <begin position="121"/>
        <end position="139"/>
    </location>
</feature>
<evidence type="ECO:0000256" key="6">
    <source>
        <dbReference type="ARBA" id="ARBA00023136"/>
    </source>
</evidence>
<dbReference type="SUPFAM" id="SSF103473">
    <property type="entry name" value="MFS general substrate transporter"/>
    <property type="match status" value="1"/>
</dbReference>
<organism evidence="9 10">
    <name type="scientific">Asanoa iriomotensis</name>
    <dbReference type="NCBI Taxonomy" id="234613"/>
    <lineage>
        <taxon>Bacteria</taxon>
        <taxon>Bacillati</taxon>
        <taxon>Actinomycetota</taxon>
        <taxon>Actinomycetes</taxon>
        <taxon>Micromonosporales</taxon>
        <taxon>Micromonosporaceae</taxon>
        <taxon>Asanoa</taxon>
    </lineage>
</organism>
<comment type="subcellular location">
    <subcellularLocation>
        <location evidence="1">Cell membrane</location>
        <topology evidence="1">Multi-pass membrane protein</topology>
    </subcellularLocation>
</comment>
<dbReference type="PROSITE" id="PS50850">
    <property type="entry name" value="MFS"/>
    <property type="match status" value="1"/>
</dbReference>
<evidence type="ECO:0000313" key="9">
    <source>
        <dbReference type="EMBL" id="GIF60342.1"/>
    </source>
</evidence>
<feature type="transmembrane region" description="Helical" evidence="7">
    <location>
        <begin position="322"/>
        <end position="342"/>
    </location>
</feature>
<keyword evidence="3" id="KW-0813">Transport</keyword>
<feature type="transmembrane region" description="Helical" evidence="7">
    <location>
        <begin position="160"/>
        <end position="179"/>
    </location>
</feature>
<reference evidence="9 10" key="1">
    <citation type="submission" date="2021-01" db="EMBL/GenBank/DDBJ databases">
        <title>Whole genome shotgun sequence of Asanoa iriomotensis NBRC 100142.</title>
        <authorList>
            <person name="Komaki H."/>
            <person name="Tamura T."/>
        </authorList>
    </citation>
    <scope>NUCLEOTIDE SEQUENCE [LARGE SCALE GENOMIC DNA]</scope>
    <source>
        <strain evidence="9 10">NBRC 100142</strain>
    </source>
</reference>
<feature type="transmembrane region" description="Helical" evidence="7">
    <location>
        <begin position="185"/>
        <end position="206"/>
    </location>
</feature>
<feature type="transmembrane region" description="Helical" evidence="7">
    <location>
        <begin position="97"/>
        <end position="115"/>
    </location>
</feature>
<feature type="transmembrane region" description="Helical" evidence="7">
    <location>
        <begin position="354"/>
        <end position="374"/>
    </location>
</feature>
<gene>
    <name evidence="9" type="ORF">Air01nite_64370</name>
</gene>
<feature type="domain" description="Major facilitator superfamily (MFS) profile" evidence="8">
    <location>
        <begin position="31"/>
        <end position="405"/>
    </location>
</feature>
<evidence type="ECO:0000256" key="5">
    <source>
        <dbReference type="ARBA" id="ARBA00022989"/>
    </source>
</evidence>
<evidence type="ECO:0000256" key="7">
    <source>
        <dbReference type="SAM" id="Phobius"/>
    </source>
</evidence>
<comment type="caution">
    <text evidence="9">The sequence shown here is derived from an EMBL/GenBank/DDBJ whole genome shotgun (WGS) entry which is preliminary data.</text>
</comment>
<dbReference type="Proteomes" id="UP000624325">
    <property type="component" value="Unassembled WGS sequence"/>
</dbReference>
<dbReference type="InterPro" id="IPR011701">
    <property type="entry name" value="MFS"/>
</dbReference>
<feature type="transmembrane region" description="Helical" evidence="7">
    <location>
        <begin position="33"/>
        <end position="53"/>
    </location>
</feature>
<feature type="transmembrane region" description="Helical" evidence="7">
    <location>
        <begin position="227"/>
        <end position="250"/>
    </location>
</feature>
<dbReference type="InterPro" id="IPR051788">
    <property type="entry name" value="MFS_Transporter"/>
</dbReference>
<evidence type="ECO:0000256" key="2">
    <source>
        <dbReference type="ARBA" id="ARBA00008335"/>
    </source>
</evidence>
<dbReference type="InterPro" id="IPR036259">
    <property type="entry name" value="MFS_trans_sf"/>
</dbReference>